<dbReference type="SUPFAM" id="SSF48179">
    <property type="entry name" value="6-phosphogluconate dehydrogenase C-terminal domain-like"/>
    <property type="match status" value="1"/>
</dbReference>
<evidence type="ECO:0000259" key="5">
    <source>
        <dbReference type="Pfam" id="PF08546"/>
    </source>
</evidence>
<dbReference type="Pfam" id="PF02558">
    <property type="entry name" value="ApbA"/>
    <property type="match status" value="1"/>
</dbReference>
<feature type="domain" description="Ketopantoate reductase N-terminal" evidence="4">
    <location>
        <begin position="7"/>
        <end position="147"/>
    </location>
</feature>
<evidence type="ECO:0000256" key="3">
    <source>
        <dbReference type="ARBA" id="ARBA00023002"/>
    </source>
</evidence>
<feature type="domain" description="Ketopantoate reductase C-terminal" evidence="5">
    <location>
        <begin position="185"/>
        <end position="305"/>
    </location>
</feature>
<dbReference type="GO" id="GO:0015940">
    <property type="term" value="P:pantothenate biosynthetic process"/>
    <property type="evidence" value="ECO:0007669"/>
    <property type="project" value="InterPro"/>
</dbReference>
<evidence type="ECO:0000256" key="1">
    <source>
        <dbReference type="ARBA" id="ARBA00007870"/>
    </source>
</evidence>
<protein>
    <recommendedName>
        <fullName evidence="8">2-dehydropantoate 2-reductase</fullName>
    </recommendedName>
</protein>
<dbReference type="OrthoDB" id="3609at2759"/>
<dbReference type="NCBIfam" id="TIGR00745">
    <property type="entry name" value="apbA_panE"/>
    <property type="match status" value="1"/>
</dbReference>
<reference evidence="6 7" key="1">
    <citation type="journal article" date="2016" name="Sci. Rep.">
        <title>Peltaster fructicola genome reveals evolution from an invasive phytopathogen to an ectophytic parasite.</title>
        <authorList>
            <person name="Xu C."/>
            <person name="Chen H."/>
            <person name="Gleason M.L."/>
            <person name="Xu J.R."/>
            <person name="Liu H."/>
            <person name="Zhang R."/>
            <person name="Sun G."/>
        </authorList>
    </citation>
    <scope>NUCLEOTIDE SEQUENCE [LARGE SCALE GENOMIC DNA]</scope>
    <source>
        <strain evidence="6 7">LNHT1506</strain>
    </source>
</reference>
<dbReference type="InterPro" id="IPR003710">
    <property type="entry name" value="ApbA"/>
</dbReference>
<keyword evidence="2" id="KW-0521">NADP</keyword>
<dbReference type="InterPro" id="IPR013332">
    <property type="entry name" value="KPR_N"/>
</dbReference>
<dbReference type="Proteomes" id="UP000503462">
    <property type="component" value="Chromosome 4"/>
</dbReference>
<dbReference type="Gene3D" id="1.10.1040.10">
    <property type="entry name" value="N-(1-d-carboxylethyl)-l-norvaline Dehydrogenase, domain 2"/>
    <property type="match status" value="1"/>
</dbReference>
<dbReference type="EMBL" id="CP051142">
    <property type="protein sequence ID" value="QIX01320.1"/>
    <property type="molecule type" value="Genomic_DNA"/>
</dbReference>
<dbReference type="InterPro" id="IPR013328">
    <property type="entry name" value="6PGD_dom2"/>
</dbReference>
<evidence type="ECO:0000313" key="7">
    <source>
        <dbReference type="Proteomes" id="UP000503462"/>
    </source>
</evidence>
<dbReference type="PANTHER" id="PTHR21708:SF40">
    <property type="entry name" value="REDUCTASE FAMILY PROTEIN, PUTATIVE (AFU_ORTHOLOGUE AFUA_2G14497)-RELATED"/>
    <property type="match status" value="1"/>
</dbReference>
<sequence>MAMDSPNSVGSIFGWRIAQHSQTRVSVVCRSNYETVKRSGFSFRTKVWGQGHFIPHHVYRASSLCTQPPKQKFDYVVCANKVNVESYASIIDELRTVVDDNTTIVCAQNGMDVELPLSHAFPHNTVLSAICNVGCMQPQHGQIHQTAGLNPKAFLIGTYAYGPDANNVKQKLLAACDTAFGSVGDVRMQRWRKLLFNCVWNATSALTDLDTHQALAHPDALHLASSIAAEAYQVAIRDGAQLGVEYPRAVIDLAASSAPIVPSTLQDARNRRPMEIDSIWGFLITKAAQYQVQVPTIQMVYDVLLHRNTTFRQPHHGDIKHYLAQIFSTASLPDTPSMASTDIWLDDQSVGKEELRRYTLNATAVG</sequence>
<evidence type="ECO:0000313" key="6">
    <source>
        <dbReference type="EMBL" id="QIX01320.1"/>
    </source>
</evidence>
<accession>A0A6H0Y3W8</accession>
<comment type="similarity">
    <text evidence="1">Belongs to the ketopantoate reductase family.</text>
</comment>
<dbReference type="GO" id="GO:0005737">
    <property type="term" value="C:cytoplasm"/>
    <property type="evidence" value="ECO:0007669"/>
    <property type="project" value="TreeGrafter"/>
</dbReference>
<dbReference type="PANTHER" id="PTHR21708">
    <property type="entry name" value="PROBABLE 2-DEHYDROPANTOATE 2-REDUCTASE"/>
    <property type="match status" value="1"/>
</dbReference>
<gene>
    <name evidence="6" type="ORF">AMS68_006837</name>
</gene>
<dbReference type="InterPro" id="IPR008927">
    <property type="entry name" value="6-PGluconate_DH-like_C_sf"/>
</dbReference>
<organism evidence="6 7">
    <name type="scientific">Peltaster fructicola</name>
    <dbReference type="NCBI Taxonomy" id="286661"/>
    <lineage>
        <taxon>Eukaryota</taxon>
        <taxon>Fungi</taxon>
        <taxon>Dikarya</taxon>
        <taxon>Ascomycota</taxon>
        <taxon>Pezizomycotina</taxon>
        <taxon>Dothideomycetes</taxon>
        <taxon>Dothideomycetes incertae sedis</taxon>
        <taxon>Peltaster</taxon>
    </lineage>
</organism>
<evidence type="ECO:0000256" key="2">
    <source>
        <dbReference type="ARBA" id="ARBA00022857"/>
    </source>
</evidence>
<evidence type="ECO:0000259" key="4">
    <source>
        <dbReference type="Pfam" id="PF02558"/>
    </source>
</evidence>
<dbReference type="Gene3D" id="3.40.50.720">
    <property type="entry name" value="NAD(P)-binding Rossmann-like Domain"/>
    <property type="match status" value="1"/>
</dbReference>
<keyword evidence="3" id="KW-0560">Oxidoreductase</keyword>
<evidence type="ECO:0008006" key="8">
    <source>
        <dbReference type="Google" id="ProtNLM"/>
    </source>
</evidence>
<name>A0A6H0Y3W8_9PEZI</name>
<dbReference type="AlphaFoldDB" id="A0A6H0Y3W8"/>
<dbReference type="InterPro" id="IPR013752">
    <property type="entry name" value="KPA_reductase"/>
</dbReference>
<proteinExistence type="inferred from homology"/>
<dbReference type="GO" id="GO:0008677">
    <property type="term" value="F:2-dehydropantoate 2-reductase activity"/>
    <property type="evidence" value="ECO:0007669"/>
    <property type="project" value="InterPro"/>
</dbReference>
<keyword evidence="7" id="KW-1185">Reference proteome</keyword>
<dbReference type="FunFam" id="1.10.1040.10:FF:000017">
    <property type="entry name" value="2-dehydropantoate 2-reductase"/>
    <property type="match status" value="1"/>
</dbReference>
<dbReference type="Pfam" id="PF08546">
    <property type="entry name" value="ApbA_C"/>
    <property type="match status" value="1"/>
</dbReference>
<dbReference type="InterPro" id="IPR051402">
    <property type="entry name" value="KPR-Related"/>
</dbReference>